<evidence type="ECO:0000256" key="2">
    <source>
        <dbReference type="ARBA" id="ARBA00007248"/>
    </source>
</evidence>
<protein>
    <submittedName>
        <fullName evidence="8">Uncharacterized protein</fullName>
    </submittedName>
</protein>
<evidence type="ECO:0000256" key="6">
    <source>
        <dbReference type="ARBA" id="ARBA00023237"/>
    </source>
</evidence>
<keyword evidence="4" id="KW-0472">Membrane</keyword>
<comment type="caution">
    <text evidence="8">The sequence shown here is derived from an EMBL/GenBank/DDBJ whole genome shotgun (WGS) entry which is preliminary data.</text>
</comment>
<accession>A0A4R4GA53</accession>
<evidence type="ECO:0000256" key="4">
    <source>
        <dbReference type="ARBA" id="ARBA00023136"/>
    </source>
</evidence>
<evidence type="ECO:0000256" key="7">
    <source>
        <dbReference type="ARBA" id="ARBA00023288"/>
    </source>
</evidence>
<keyword evidence="3" id="KW-0732">Signal</keyword>
<dbReference type="EMBL" id="SLTU01000003">
    <property type="protein sequence ID" value="TDA72026.1"/>
    <property type="molecule type" value="Genomic_DNA"/>
</dbReference>
<dbReference type="EMBL" id="SLTU01000013">
    <property type="protein sequence ID" value="TDA70908.1"/>
    <property type="molecule type" value="Genomic_DNA"/>
</dbReference>
<comment type="similarity">
    <text evidence="2">Belongs to the bacteroidetes fimbrillin superfamily. FimB/Mfa2 family.</text>
</comment>
<evidence type="ECO:0000313" key="10">
    <source>
        <dbReference type="Proteomes" id="UP000294527"/>
    </source>
</evidence>
<organism evidence="8 10">
    <name type="scientific">Phocaeicola dorei</name>
    <dbReference type="NCBI Taxonomy" id="357276"/>
    <lineage>
        <taxon>Bacteria</taxon>
        <taxon>Pseudomonadati</taxon>
        <taxon>Bacteroidota</taxon>
        <taxon>Bacteroidia</taxon>
        <taxon>Bacteroidales</taxon>
        <taxon>Bacteroidaceae</taxon>
        <taxon>Phocaeicola</taxon>
    </lineage>
</organism>
<keyword evidence="5" id="KW-0564">Palmitate</keyword>
<proteinExistence type="inferred from homology"/>
<sequence length="113" mass="12494">MKGLKDEDLVEVQLEESNLLEFILSPANLNAAYIYAFVEDGSCSGSQKMKNNAQIEMKLSPARYTIVTIAGLGEEYVIPENPRLDDVIVMRAGNRSARAMMMGTVLSNLFSVF</sequence>
<reference evidence="8 10" key="1">
    <citation type="journal article" date="2019" name="Nat. Microbiol.">
        <title>Genomic variation and strain-specific functional adaptation in the human gut microbiome during early life.</title>
        <authorList>
            <person name="Vatanen T."/>
            <person name="Plichta D.R."/>
            <person name="Somani J."/>
            <person name="Munch P.C."/>
            <person name="Arthur T.D."/>
            <person name="Hall A.B."/>
            <person name="Rudolf S."/>
            <person name="Oakeley E.J."/>
            <person name="Ke X."/>
            <person name="Young R.A."/>
            <person name="Haiser H.J."/>
            <person name="Kolde R."/>
            <person name="Yassour M."/>
            <person name="Luopajarvi K."/>
            <person name="Siljander H."/>
            <person name="Virtanen S.M."/>
            <person name="Ilonen J."/>
            <person name="Uibo R."/>
            <person name="Tillmann V."/>
            <person name="Mokurov S."/>
            <person name="Dorshakova N."/>
            <person name="Porter J.A."/>
            <person name="McHardy A.C."/>
            <person name="Lahdesmaki H."/>
            <person name="Vlamakis H."/>
            <person name="Huttenhower C."/>
            <person name="Knip M."/>
            <person name="Xavier R.J."/>
        </authorList>
    </citation>
    <scope>NUCLEOTIDE SEQUENCE [LARGE SCALE GENOMIC DNA]</scope>
    <source>
        <strain evidence="8 10">RJX1047</strain>
    </source>
</reference>
<evidence type="ECO:0000256" key="5">
    <source>
        <dbReference type="ARBA" id="ARBA00023139"/>
    </source>
</evidence>
<evidence type="ECO:0000256" key="3">
    <source>
        <dbReference type="ARBA" id="ARBA00022729"/>
    </source>
</evidence>
<gene>
    <name evidence="9" type="ORF">E1I98_24515</name>
    <name evidence="8" type="ORF">E1I98_26115</name>
</gene>
<evidence type="ECO:0000256" key="1">
    <source>
        <dbReference type="ARBA" id="ARBA00004442"/>
    </source>
</evidence>
<dbReference type="InterPro" id="IPR014941">
    <property type="entry name" value="FimB/Mfa2/Mfa3"/>
</dbReference>
<comment type="subcellular location">
    <subcellularLocation>
        <location evidence="1">Cell outer membrane</location>
    </subcellularLocation>
</comment>
<evidence type="ECO:0000313" key="8">
    <source>
        <dbReference type="EMBL" id="TDA70908.1"/>
    </source>
</evidence>
<name>A0A4R4GA53_9BACT</name>
<keyword evidence="7" id="KW-0449">Lipoprotein</keyword>
<evidence type="ECO:0000313" key="9">
    <source>
        <dbReference type="EMBL" id="TDA72026.1"/>
    </source>
</evidence>
<dbReference type="RefSeq" id="WP_118440287.1">
    <property type="nucleotide sequence ID" value="NZ_CAXSRD010000026.1"/>
</dbReference>
<keyword evidence="6" id="KW-0998">Cell outer membrane</keyword>
<dbReference type="GO" id="GO:0009279">
    <property type="term" value="C:cell outer membrane"/>
    <property type="evidence" value="ECO:0007669"/>
    <property type="project" value="UniProtKB-SubCell"/>
</dbReference>
<dbReference type="AlphaFoldDB" id="A0A4R4GA53"/>
<dbReference type="Proteomes" id="UP000294527">
    <property type="component" value="Unassembled WGS sequence"/>
</dbReference>
<dbReference type="Pfam" id="PF08842">
    <property type="entry name" value="Mfa2"/>
    <property type="match status" value="1"/>
</dbReference>